<sequence length="203" mass="22854">MKKILVLLIVSILFLTLVNAETYTIRIGDTILGTSIVNKISPESYHVTTTIDYGIVYTVESTTTYNGEFFKNYLVTFTVDGTVTAKISGQYDGTEALFVFETPQSSKTFKLTKKNLIILDNNFMIPHYEKLLETPSPIFEIVIPQALFNPGKTKDAVGIATLKKLDDSFQLLYKNEKVNIEKDESGIVKMEFPGFVTVERSLR</sequence>
<dbReference type="RefSeq" id="WP_207565835.1">
    <property type="nucleotide sequence ID" value="NZ_CP071446.1"/>
</dbReference>
<organism evidence="1 2">
    <name type="scientific">Thermosipho ferrireducens</name>
    <dbReference type="NCBI Taxonomy" id="2571116"/>
    <lineage>
        <taxon>Bacteria</taxon>
        <taxon>Thermotogati</taxon>
        <taxon>Thermotogota</taxon>
        <taxon>Thermotogae</taxon>
        <taxon>Thermotogales</taxon>
        <taxon>Fervidobacteriaceae</taxon>
        <taxon>Thermosipho</taxon>
    </lineage>
</organism>
<keyword evidence="2" id="KW-1185">Reference proteome</keyword>
<evidence type="ECO:0000313" key="1">
    <source>
        <dbReference type="EMBL" id="QTA37112.1"/>
    </source>
</evidence>
<dbReference type="EMBL" id="CP071446">
    <property type="protein sequence ID" value="QTA37112.1"/>
    <property type="molecule type" value="Genomic_DNA"/>
</dbReference>
<accession>A0ABX7S6A9</accession>
<dbReference type="Proteomes" id="UP000671862">
    <property type="component" value="Chromosome"/>
</dbReference>
<proteinExistence type="predicted"/>
<protein>
    <submittedName>
        <fullName evidence="1">Uncharacterized protein</fullName>
    </submittedName>
</protein>
<gene>
    <name evidence="1" type="ORF">JYK00_04985</name>
</gene>
<evidence type="ECO:0000313" key="2">
    <source>
        <dbReference type="Proteomes" id="UP000671862"/>
    </source>
</evidence>
<name>A0ABX7S6A9_9BACT</name>
<reference evidence="1 2" key="1">
    <citation type="submission" date="2021-03" db="EMBL/GenBank/DDBJ databases">
        <title>Thermosipho ferrireducens sp.nov., an anaerobic thermophilic iron-reducing bacterium isolated from a deep-sea hydrothermal sulfide deposits.</title>
        <authorList>
            <person name="Zeng X."/>
            <person name="Chen Y."/>
            <person name="Shao Z."/>
        </authorList>
    </citation>
    <scope>NUCLEOTIDE SEQUENCE [LARGE SCALE GENOMIC DNA]</scope>
    <source>
        <strain evidence="1 2">JL129W03</strain>
    </source>
</reference>